<keyword evidence="1" id="KW-0472">Membrane</keyword>
<keyword evidence="1" id="KW-1133">Transmembrane helix</keyword>
<evidence type="ECO:0000256" key="1">
    <source>
        <dbReference type="SAM" id="Phobius"/>
    </source>
</evidence>
<proteinExistence type="predicted"/>
<keyword evidence="1" id="KW-0812">Transmembrane</keyword>
<feature type="transmembrane region" description="Helical" evidence="1">
    <location>
        <begin position="102"/>
        <end position="122"/>
    </location>
</feature>
<evidence type="ECO:0008006" key="4">
    <source>
        <dbReference type="Google" id="ProtNLM"/>
    </source>
</evidence>
<protein>
    <recommendedName>
        <fullName evidence="4">AI-2E family transporter</fullName>
    </recommendedName>
</protein>
<dbReference type="AlphaFoldDB" id="A0A7T5UGX3"/>
<sequence>MQSMLIRIFFEYHRQRRIERILRMMGGEYRQEPLSLRGKRGLSYFFLKAICAFLTLGFGGLLSTFLPPLVVAILILPALMLATDGADYIWHKLESPIARLKNMIALLTFILLVTLIGISKLAPLETQSFLESIQSSAREWHESINQSIDQRYDNLDAIKGAP</sequence>
<feature type="transmembrane region" description="Helical" evidence="1">
    <location>
        <begin position="69"/>
        <end position="90"/>
    </location>
</feature>
<accession>A0A7T5UGX3</accession>
<gene>
    <name evidence="2" type="ORF">HYS17_07605</name>
</gene>
<evidence type="ECO:0000313" key="3">
    <source>
        <dbReference type="Proteomes" id="UP000595362"/>
    </source>
</evidence>
<reference evidence="2 3" key="1">
    <citation type="submission" date="2020-07" db="EMBL/GenBank/DDBJ databases">
        <title>Huge and variable diversity of episymbiotic CPR bacteria and DPANN archaea in groundwater ecosystems.</title>
        <authorList>
            <person name="He C.Y."/>
            <person name="Keren R."/>
            <person name="Whittaker M."/>
            <person name="Farag I.F."/>
            <person name="Doudna J."/>
            <person name="Cate J.H.D."/>
            <person name="Banfield J.F."/>
        </authorList>
    </citation>
    <scope>NUCLEOTIDE SEQUENCE [LARGE SCALE GENOMIC DNA]</scope>
    <source>
        <strain evidence="2">NC_groundwater_70_Ag_B-0.1um_54_66</strain>
    </source>
</reference>
<name>A0A7T5UGX3_9BACT</name>
<evidence type="ECO:0000313" key="2">
    <source>
        <dbReference type="EMBL" id="QQG35406.1"/>
    </source>
</evidence>
<dbReference type="Proteomes" id="UP000595362">
    <property type="component" value="Chromosome"/>
</dbReference>
<dbReference type="EMBL" id="CP066681">
    <property type="protein sequence ID" value="QQG35406.1"/>
    <property type="molecule type" value="Genomic_DNA"/>
</dbReference>
<organism evidence="2 3">
    <name type="scientific">Micavibrio aeruginosavorus</name>
    <dbReference type="NCBI Taxonomy" id="349221"/>
    <lineage>
        <taxon>Bacteria</taxon>
        <taxon>Pseudomonadati</taxon>
        <taxon>Bdellovibrionota</taxon>
        <taxon>Bdellovibrionia</taxon>
        <taxon>Bdellovibrionales</taxon>
        <taxon>Pseudobdellovibrionaceae</taxon>
        <taxon>Micavibrio</taxon>
    </lineage>
</organism>